<protein>
    <submittedName>
        <fullName evidence="2">Uncharacterized protein</fullName>
    </submittedName>
</protein>
<dbReference type="Proteomes" id="UP001155057">
    <property type="component" value="Unassembled WGS sequence"/>
</dbReference>
<sequence>MTTDPDRLSPPGDEEIETTFRRLRREGHSRLEALRLILDTLDVSLAEAKRLLMSNDTWAEARAETETGAPPPAGADRGDDPVPPAPA</sequence>
<proteinExistence type="predicted"/>
<dbReference type="GeneID" id="83728870"/>
<name>A0A9X2Q9R4_9BACT</name>
<dbReference type="AlphaFoldDB" id="A0A9X2Q9R4"/>
<reference evidence="2" key="1">
    <citation type="submission" date="2022-08" db="EMBL/GenBank/DDBJ databases">
        <title>Genomic Encyclopedia of Type Strains, Phase V (KMG-V): Genome sequencing to study the core and pangenomes of soil and plant-associated prokaryotes.</title>
        <authorList>
            <person name="Whitman W."/>
        </authorList>
    </citation>
    <scope>NUCLEOTIDE SEQUENCE</scope>
    <source>
        <strain evidence="2">SP3049</strain>
    </source>
</reference>
<evidence type="ECO:0000313" key="2">
    <source>
        <dbReference type="EMBL" id="MCS3711155.1"/>
    </source>
</evidence>
<evidence type="ECO:0000313" key="3">
    <source>
        <dbReference type="Proteomes" id="UP001155057"/>
    </source>
</evidence>
<feature type="region of interest" description="Disordered" evidence="1">
    <location>
        <begin position="1"/>
        <end position="21"/>
    </location>
</feature>
<dbReference type="RefSeq" id="WP_118829021.1">
    <property type="nucleotide sequence ID" value="NZ_CP030361.1"/>
</dbReference>
<evidence type="ECO:0000256" key="1">
    <source>
        <dbReference type="SAM" id="MobiDB-lite"/>
    </source>
</evidence>
<organism evidence="2 3">
    <name type="scientific">Salinibacter ruber</name>
    <dbReference type="NCBI Taxonomy" id="146919"/>
    <lineage>
        <taxon>Bacteria</taxon>
        <taxon>Pseudomonadati</taxon>
        <taxon>Rhodothermota</taxon>
        <taxon>Rhodothermia</taxon>
        <taxon>Rhodothermales</taxon>
        <taxon>Salinibacteraceae</taxon>
        <taxon>Salinibacter</taxon>
    </lineage>
</organism>
<feature type="region of interest" description="Disordered" evidence="1">
    <location>
        <begin position="60"/>
        <end position="87"/>
    </location>
</feature>
<comment type="caution">
    <text evidence="2">The sequence shown here is derived from an EMBL/GenBank/DDBJ whole genome shotgun (WGS) entry which is preliminary data.</text>
</comment>
<accession>A0A9X2Q9R4</accession>
<dbReference type="EMBL" id="JANUAE010000011">
    <property type="protein sequence ID" value="MCS3711155.1"/>
    <property type="molecule type" value="Genomic_DNA"/>
</dbReference>
<gene>
    <name evidence="2" type="ORF">GGP61_002786</name>
</gene>